<comment type="subcellular location">
    <subcellularLocation>
        <location evidence="4">Cytoplasm</location>
    </subcellularLocation>
</comment>
<dbReference type="GO" id="GO:0005795">
    <property type="term" value="C:Golgi stack"/>
    <property type="evidence" value="ECO:0007669"/>
    <property type="project" value="TreeGrafter"/>
</dbReference>
<dbReference type="PaxDb" id="2903-EOD40653"/>
<organism evidence="6 7">
    <name type="scientific">Emiliania huxleyi (strain CCMP1516)</name>
    <dbReference type="NCBI Taxonomy" id="280463"/>
    <lineage>
        <taxon>Eukaryota</taxon>
        <taxon>Haptista</taxon>
        <taxon>Haptophyta</taxon>
        <taxon>Prymnesiophyceae</taxon>
        <taxon>Isochrysidales</taxon>
        <taxon>Noelaerhabdaceae</taxon>
        <taxon>Emiliania</taxon>
    </lineage>
</organism>
<evidence type="ECO:0000256" key="4">
    <source>
        <dbReference type="RuleBase" id="RU367045"/>
    </source>
</evidence>
<comment type="cofactor">
    <cofactor evidence="4">
        <name>Mg(2+)</name>
        <dbReference type="ChEBI" id="CHEBI:18420"/>
    </cofactor>
    <text evidence="4">Binds 1 Mg(2+) ion per subunit.</text>
</comment>
<keyword evidence="4" id="KW-0460">Magnesium</keyword>
<keyword evidence="4" id="KW-0963">Cytoplasm</keyword>
<evidence type="ECO:0000256" key="3">
    <source>
        <dbReference type="ARBA" id="ARBA00022840"/>
    </source>
</evidence>
<keyword evidence="4" id="KW-0653">Protein transport</keyword>
<dbReference type="Pfam" id="PF00004">
    <property type="entry name" value="AAA"/>
    <property type="match status" value="1"/>
</dbReference>
<dbReference type="KEGG" id="ehx:EMIHUDRAFT_46769"/>
<evidence type="ECO:0000313" key="7">
    <source>
        <dbReference type="Proteomes" id="UP000013827"/>
    </source>
</evidence>
<dbReference type="EnsemblProtists" id="EOD40653">
    <property type="protein sequence ID" value="EOD40653"/>
    <property type="gene ID" value="EMIHUDRAFT_46769"/>
</dbReference>
<reference evidence="6" key="2">
    <citation type="submission" date="2024-10" db="UniProtKB">
        <authorList>
            <consortium name="EnsemblProtists"/>
        </authorList>
    </citation>
    <scope>IDENTIFICATION</scope>
</reference>
<dbReference type="GO" id="GO:0035494">
    <property type="term" value="P:SNARE complex disassembly"/>
    <property type="evidence" value="ECO:0007669"/>
    <property type="project" value="InterPro"/>
</dbReference>
<dbReference type="Proteomes" id="UP000013827">
    <property type="component" value="Unassembled WGS sequence"/>
</dbReference>
<dbReference type="GO" id="GO:0006891">
    <property type="term" value="P:intra-Golgi vesicle-mediated transport"/>
    <property type="evidence" value="ECO:0007669"/>
    <property type="project" value="TreeGrafter"/>
</dbReference>
<accession>A0A0D3KY18</accession>
<keyword evidence="4" id="KW-0813">Transport</keyword>
<comment type="catalytic activity">
    <reaction evidence="4">
        <text>ATP + H2O = ADP + phosphate + H(+)</text>
        <dbReference type="Rhea" id="RHEA:13065"/>
        <dbReference type="ChEBI" id="CHEBI:15377"/>
        <dbReference type="ChEBI" id="CHEBI:15378"/>
        <dbReference type="ChEBI" id="CHEBI:30616"/>
        <dbReference type="ChEBI" id="CHEBI:43474"/>
        <dbReference type="ChEBI" id="CHEBI:456216"/>
        <dbReference type="EC" id="3.6.4.6"/>
    </reaction>
</comment>
<keyword evidence="4" id="KW-0378">Hydrolase</keyword>
<evidence type="ECO:0000259" key="5">
    <source>
        <dbReference type="Pfam" id="PF00004"/>
    </source>
</evidence>
<comment type="similarity">
    <text evidence="1 4">Belongs to the AAA ATPase family.</text>
</comment>
<keyword evidence="7" id="KW-1185">Reference proteome</keyword>
<dbReference type="GO" id="GO:0046872">
    <property type="term" value="F:metal ion binding"/>
    <property type="evidence" value="ECO:0007669"/>
    <property type="project" value="UniProtKB-UniRule"/>
</dbReference>
<comment type="function">
    <text evidence="4">Required for vesicle-mediated transport. Catalyzes the fusion of transport vesicles within the Golgi cisternae. Is also required for transport from the endoplasmic reticulum to the Golgi stack. Seems to function as a fusion protein required for the delivery of cargo proteins to all compartments of the Golgi stack independent of vesicle origin.</text>
</comment>
<protein>
    <recommendedName>
        <fullName evidence="4">Vesicle-fusing ATPase</fullName>
        <ecNumber evidence="4">3.6.4.6</ecNumber>
    </recommendedName>
</protein>
<dbReference type="GO" id="GO:0043001">
    <property type="term" value="P:Golgi to plasma membrane protein transport"/>
    <property type="evidence" value="ECO:0007669"/>
    <property type="project" value="TreeGrafter"/>
</dbReference>
<dbReference type="InterPro" id="IPR003959">
    <property type="entry name" value="ATPase_AAA_core"/>
</dbReference>
<evidence type="ECO:0000256" key="1">
    <source>
        <dbReference type="ARBA" id="ARBA00006914"/>
    </source>
</evidence>
<dbReference type="RefSeq" id="XP_005793082.1">
    <property type="nucleotide sequence ID" value="XM_005793025.1"/>
</dbReference>
<name>A0A0D3KY18_EMIH1</name>
<proteinExistence type="inferred from homology"/>
<dbReference type="OMA" id="GREEKEW"/>
<evidence type="ECO:0000313" key="6">
    <source>
        <dbReference type="EnsemblProtists" id="EOD40653"/>
    </source>
</evidence>
<dbReference type="HOGENOM" id="CLU_202917_0_0_1"/>
<dbReference type="STRING" id="2903.R1DZ09"/>
<keyword evidence="2 4" id="KW-0547">Nucleotide-binding</keyword>
<dbReference type="Gene3D" id="3.40.50.300">
    <property type="entry name" value="P-loop containing nucleotide triphosphate hydrolases"/>
    <property type="match status" value="1"/>
</dbReference>
<dbReference type="PANTHER" id="PTHR23078">
    <property type="entry name" value="VESICULAR-FUSION PROTEIN NSF"/>
    <property type="match status" value="1"/>
</dbReference>
<evidence type="ECO:0000256" key="2">
    <source>
        <dbReference type="ARBA" id="ARBA00022741"/>
    </source>
</evidence>
<dbReference type="EC" id="3.6.4.6" evidence="4"/>
<dbReference type="GO" id="GO:0005524">
    <property type="term" value="F:ATP binding"/>
    <property type="evidence" value="ECO:0007669"/>
    <property type="project" value="UniProtKB-UniRule"/>
</dbReference>
<reference evidence="7" key="1">
    <citation type="journal article" date="2013" name="Nature">
        <title>Pan genome of the phytoplankton Emiliania underpins its global distribution.</title>
        <authorList>
            <person name="Read B.A."/>
            <person name="Kegel J."/>
            <person name="Klute M.J."/>
            <person name="Kuo A."/>
            <person name="Lefebvre S.C."/>
            <person name="Maumus F."/>
            <person name="Mayer C."/>
            <person name="Miller J."/>
            <person name="Monier A."/>
            <person name="Salamov A."/>
            <person name="Young J."/>
            <person name="Aguilar M."/>
            <person name="Claverie J.M."/>
            <person name="Frickenhaus S."/>
            <person name="Gonzalez K."/>
            <person name="Herman E.K."/>
            <person name="Lin Y.C."/>
            <person name="Napier J."/>
            <person name="Ogata H."/>
            <person name="Sarno A.F."/>
            <person name="Shmutz J."/>
            <person name="Schroeder D."/>
            <person name="de Vargas C."/>
            <person name="Verret F."/>
            <person name="von Dassow P."/>
            <person name="Valentin K."/>
            <person name="Van de Peer Y."/>
            <person name="Wheeler G."/>
            <person name="Dacks J.B."/>
            <person name="Delwiche C.F."/>
            <person name="Dyhrman S.T."/>
            <person name="Glockner G."/>
            <person name="John U."/>
            <person name="Richards T."/>
            <person name="Worden A.Z."/>
            <person name="Zhang X."/>
            <person name="Grigoriev I.V."/>
            <person name="Allen A.E."/>
            <person name="Bidle K."/>
            <person name="Borodovsky M."/>
            <person name="Bowler C."/>
            <person name="Brownlee C."/>
            <person name="Cock J.M."/>
            <person name="Elias M."/>
            <person name="Gladyshev V.N."/>
            <person name="Groth M."/>
            <person name="Guda C."/>
            <person name="Hadaegh A."/>
            <person name="Iglesias-Rodriguez M.D."/>
            <person name="Jenkins J."/>
            <person name="Jones B.M."/>
            <person name="Lawson T."/>
            <person name="Leese F."/>
            <person name="Lindquist E."/>
            <person name="Lobanov A."/>
            <person name="Lomsadze A."/>
            <person name="Malik S.B."/>
            <person name="Marsh M.E."/>
            <person name="Mackinder L."/>
            <person name="Mock T."/>
            <person name="Mueller-Roeber B."/>
            <person name="Pagarete A."/>
            <person name="Parker M."/>
            <person name="Probert I."/>
            <person name="Quesneville H."/>
            <person name="Raines C."/>
            <person name="Rensing S.A."/>
            <person name="Riano-Pachon D.M."/>
            <person name="Richier S."/>
            <person name="Rokitta S."/>
            <person name="Shiraiwa Y."/>
            <person name="Soanes D.M."/>
            <person name="van der Giezen M."/>
            <person name="Wahlund T.M."/>
            <person name="Williams B."/>
            <person name="Wilson W."/>
            <person name="Wolfe G."/>
            <person name="Wurch L.L."/>
        </authorList>
    </citation>
    <scope>NUCLEOTIDE SEQUENCE</scope>
</reference>
<dbReference type="eggNOG" id="KOG0741">
    <property type="taxonomic scope" value="Eukaryota"/>
</dbReference>
<keyword evidence="3 4" id="KW-0067">ATP-binding</keyword>
<dbReference type="InterPro" id="IPR027417">
    <property type="entry name" value="P-loop_NTPase"/>
</dbReference>
<sequence length="61" mass="6634">NSGIRDSVVNQLLAKMDGVEQLDNVLVIGLTNRAELIDAALLRPGRLEVQVEVPRPDAQGR</sequence>
<dbReference type="PANTHER" id="PTHR23078:SF3">
    <property type="entry name" value="VESICLE-FUSING ATPASE"/>
    <property type="match status" value="1"/>
</dbReference>
<keyword evidence="4" id="KW-0479">Metal-binding</keyword>
<dbReference type="GO" id="GO:0016887">
    <property type="term" value="F:ATP hydrolysis activity"/>
    <property type="evidence" value="ECO:0007669"/>
    <property type="project" value="InterPro"/>
</dbReference>
<dbReference type="AlphaFoldDB" id="A0A0D3KY18"/>
<dbReference type="InterPro" id="IPR039812">
    <property type="entry name" value="Vesicle-fus_ATPase"/>
</dbReference>
<dbReference type="GeneID" id="17285923"/>
<feature type="domain" description="ATPase AAA-type core" evidence="5">
    <location>
        <begin position="4"/>
        <end position="54"/>
    </location>
</feature>
<dbReference type="SUPFAM" id="SSF52540">
    <property type="entry name" value="P-loop containing nucleoside triphosphate hydrolases"/>
    <property type="match status" value="1"/>
</dbReference>
<keyword evidence="4" id="KW-0931">ER-Golgi transport</keyword>